<comment type="caution">
    <text evidence="2">The sequence shown here is derived from an EMBL/GenBank/DDBJ whole genome shotgun (WGS) entry which is preliminary data.</text>
</comment>
<dbReference type="Proteomes" id="UP000737018">
    <property type="component" value="Unassembled WGS sequence"/>
</dbReference>
<reference evidence="2" key="1">
    <citation type="submission" date="2020-03" db="EMBL/GenBank/DDBJ databases">
        <title>Castanea mollissima Vanexum genome sequencing.</title>
        <authorList>
            <person name="Staton M."/>
        </authorList>
    </citation>
    <scope>NUCLEOTIDE SEQUENCE</scope>
    <source>
        <tissue evidence="2">Leaf</tissue>
    </source>
</reference>
<organism evidence="2 3">
    <name type="scientific">Castanea mollissima</name>
    <name type="common">Chinese chestnut</name>
    <dbReference type="NCBI Taxonomy" id="60419"/>
    <lineage>
        <taxon>Eukaryota</taxon>
        <taxon>Viridiplantae</taxon>
        <taxon>Streptophyta</taxon>
        <taxon>Embryophyta</taxon>
        <taxon>Tracheophyta</taxon>
        <taxon>Spermatophyta</taxon>
        <taxon>Magnoliopsida</taxon>
        <taxon>eudicotyledons</taxon>
        <taxon>Gunneridae</taxon>
        <taxon>Pentapetalae</taxon>
        <taxon>rosids</taxon>
        <taxon>fabids</taxon>
        <taxon>Fagales</taxon>
        <taxon>Fagaceae</taxon>
        <taxon>Castanea</taxon>
    </lineage>
</organism>
<name>A0A8J4QY64_9ROSI</name>
<protein>
    <submittedName>
        <fullName evidence="2">Uncharacterized protein</fullName>
    </submittedName>
</protein>
<accession>A0A8J4QY64</accession>
<feature type="chain" id="PRO_5035171313" evidence="1">
    <location>
        <begin position="19"/>
        <end position="79"/>
    </location>
</feature>
<proteinExistence type="predicted"/>
<gene>
    <name evidence="2" type="ORF">CMV_019597</name>
</gene>
<dbReference type="AlphaFoldDB" id="A0A8J4QY64"/>
<keyword evidence="1" id="KW-0732">Signal</keyword>
<dbReference type="EMBL" id="JRKL02003466">
    <property type="protein sequence ID" value="KAF3955159.1"/>
    <property type="molecule type" value="Genomic_DNA"/>
</dbReference>
<keyword evidence="3" id="KW-1185">Reference proteome</keyword>
<evidence type="ECO:0000313" key="3">
    <source>
        <dbReference type="Proteomes" id="UP000737018"/>
    </source>
</evidence>
<feature type="signal peptide" evidence="1">
    <location>
        <begin position="1"/>
        <end position="18"/>
    </location>
</feature>
<evidence type="ECO:0000256" key="1">
    <source>
        <dbReference type="SAM" id="SignalP"/>
    </source>
</evidence>
<sequence>MLDCLLLLQSNLLSLIHQINELVVQTKEKEIELFTYFFPEMLSSLKSRTNQVGFTNLSSHYRTDDLIGSVLIRPTPRFI</sequence>
<evidence type="ECO:0000313" key="2">
    <source>
        <dbReference type="EMBL" id="KAF3955159.1"/>
    </source>
</evidence>